<organism evidence="16 17">
    <name type="scientific">Chlamydomonas eustigma</name>
    <dbReference type="NCBI Taxonomy" id="1157962"/>
    <lineage>
        <taxon>Eukaryota</taxon>
        <taxon>Viridiplantae</taxon>
        <taxon>Chlorophyta</taxon>
        <taxon>core chlorophytes</taxon>
        <taxon>Chlorophyceae</taxon>
        <taxon>CS clade</taxon>
        <taxon>Chlamydomonadales</taxon>
        <taxon>Chlamydomonadaceae</taxon>
        <taxon>Chlamydomonas</taxon>
    </lineage>
</organism>
<dbReference type="InterPro" id="IPR012341">
    <property type="entry name" value="6hp_glycosidase-like_sf"/>
</dbReference>
<evidence type="ECO:0000313" key="16">
    <source>
        <dbReference type="EMBL" id="GAX77149.1"/>
    </source>
</evidence>
<comment type="subcellular location">
    <subcellularLocation>
        <location evidence="2">Membrane</location>
        <topology evidence="2">Multi-pass membrane protein</topology>
    </subcellularLocation>
</comment>
<comment type="caution">
    <text evidence="16">The sequence shown here is derived from an EMBL/GenBank/DDBJ whole genome shotgun (WGS) entry which is preliminary data.</text>
</comment>
<comment type="catalytic activity">
    <reaction evidence="1">
        <text>Endohydrolysis of (1-&gt;4)-beta-D-glucosidic linkages in cellulose, lichenin and cereal beta-D-glucans.</text>
        <dbReference type="EC" id="3.2.1.4"/>
    </reaction>
</comment>
<feature type="region of interest" description="Disordered" evidence="13">
    <location>
        <begin position="1"/>
        <end position="39"/>
    </location>
</feature>
<feature type="region of interest" description="Disordered" evidence="13">
    <location>
        <begin position="90"/>
        <end position="110"/>
    </location>
</feature>
<keyword evidence="7 14" id="KW-0812">Transmembrane</keyword>
<evidence type="ECO:0000256" key="10">
    <source>
        <dbReference type="ARBA" id="ARBA00023136"/>
    </source>
</evidence>
<keyword evidence="12" id="KW-0624">Polysaccharide degradation</keyword>
<gene>
    <name evidence="16" type="ORF">CEUSTIGMA_g4595.t1</name>
</gene>
<keyword evidence="8 14" id="KW-1133">Transmembrane helix</keyword>
<dbReference type="EMBL" id="BEGY01000022">
    <property type="protein sequence ID" value="GAX77149.1"/>
    <property type="molecule type" value="Genomic_DNA"/>
</dbReference>
<evidence type="ECO:0000256" key="1">
    <source>
        <dbReference type="ARBA" id="ARBA00000966"/>
    </source>
</evidence>
<accession>A0A250X2I5</accession>
<feature type="region of interest" description="Disordered" evidence="13">
    <location>
        <begin position="811"/>
        <end position="839"/>
    </location>
</feature>
<evidence type="ECO:0000256" key="3">
    <source>
        <dbReference type="ARBA" id="ARBA00007072"/>
    </source>
</evidence>
<dbReference type="Pfam" id="PF00759">
    <property type="entry name" value="Glyco_hydro_9"/>
    <property type="match status" value="2"/>
</dbReference>
<keyword evidence="5" id="KW-0328">Glycosyltransferase</keyword>
<dbReference type="Gene3D" id="1.50.10.10">
    <property type="match status" value="2"/>
</dbReference>
<keyword evidence="6" id="KW-0808">Transferase</keyword>
<comment type="similarity">
    <text evidence="3">Belongs to the glycosyl hydrolase 9 (cellulase E) family.</text>
</comment>
<dbReference type="Gene3D" id="3.90.550.10">
    <property type="entry name" value="Spore Coat Polysaccharide Biosynthesis Protein SpsA, Chain A"/>
    <property type="match status" value="1"/>
</dbReference>
<name>A0A250X2I5_9CHLO</name>
<feature type="compositionally biased region" description="Pro residues" evidence="13">
    <location>
        <begin position="830"/>
        <end position="839"/>
    </location>
</feature>
<feature type="transmembrane region" description="Helical" evidence="14">
    <location>
        <begin position="634"/>
        <end position="659"/>
    </location>
</feature>
<evidence type="ECO:0000256" key="9">
    <source>
        <dbReference type="ARBA" id="ARBA00023001"/>
    </source>
</evidence>
<dbReference type="EC" id="3.2.1.4" evidence="4"/>
<feature type="transmembrane region" description="Helical" evidence="14">
    <location>
        <begin position="265"/>
        <end position="284"/>
    </location>
</feature>
<evidence type="ECO:0000256" key="11">
    <source>
        <dbReference type="ARBA" id="ARBA00023277"/>
    </source>
</evidence>
<evidence type="ECO:0000256" key="2">
    <source>
        <dbReference type="ARBA" id="ARBA00004141"/>
    </source>
</evidence>
<dbReference type="Proteomes" id="UP000232323">
    <property type="component" value="Unassembled WGS sequence"/>
</dbReference>
<evidence type="ECO:0000256" key="14">
    <source>
        <dbReference type="SAM" id="Phobius"/>
    </source>
</evidence>
<reference evidence="16 17" key="1">
    <citation type="submission" date="2017-08" db="EMBL/GenBank/DDBJ databases">
        <title>Acidophilic green algal genome provides insights into adaptation to an acidic environment.</title>
        <authorList>
            <person name="Hirooka S."/>
            <person name="Hirose Y."/>
            <person name="Kanesaki Y."/>
            <person name="Higuchi S."/>
            <person name="Fujiwara T."/>
            <person name="Onuma R."/>
            <person name="Era A."/>
            <person name="Ohbayashi R."/>
            <person name="Uzuka A."/>
            <person name="Nozaki H."/>
            <person name="Yoshikawa H."/>
            <person name="Miyagishima S.Y."/>
        </authorList>
    </citation>
    <scope>NUCLEOTIDE SEQUENCE [LARGE SCALE GENOMIC DNA]</scope>
    <source>
        <strain evidence="16 17">NIES-2499</strain>
    </source>
</reference>
<feature type="compositionally biased region" description="Polar residues" evidence="13">
    <location>
        <begin position="1"/>
        <end position="10"/>
    </location>
</feature>
<feature type="domain" description="Glycoside hydrolase family 9" evidence="15">
    <location>
        <begin position="1031"/>
        <end position="1216"/>
    </location>
</feature>
<evidence type="ECO:0000256" key="6">
    <source>
        <dbReference type="ARBA" id="ARBA00022679"/>
    </source>
</evidence>
<feature type="transmembrane region" description="Helical" evidence="14">
    <location>
        <begin position="696"/>
        <end position="716"/>
    </location>
</feature>
<feature type="transmembrane region" description="Helical" evidence="14">
    <location>
        <begin position="915"/>
        <end position="935"/>
    </location>
</feature>
<evidence type="ECO:0000256" key="13">
    <source>
        <dbReference type="SAM" id="MobiDB-lite"/>
    </source>
</evidence>
<evidence type="ECO:0000256" key="5">
    <source>
        <dbReference type="ARBA" id="ARBA00022676"/>
    </source>
</evidence>
<sequence>MALSQCFSSQRQEDGGTFVGRREMSNKTGSQQDRSNGMTVMSQNPVVPAAVQGVNPAYNGSSAFQLIEQGNPVYSMTAYQSRVVQSSFMSPMSSHSGASIDSPSDNHEQGAAARRLNLVSDSFLANNNRSRLNNITDPNYLPANAYSDTANTHADQVVTPHTEKMGRGGEIVPTGLVKRRVSDSTNTDIYDTYVTYDDDRYIEDLQEEGEDNDDEEAPLKPKIQRKPCIVHRWNIIPCLLFFWFLGASAYYYYVRWGMLTNAYAIFVYCVEILGWTSFAPYAILITRGVYATGSPGLPPAGSAEADEQAVWWTSPTKVRHGKGASKGDRNMTRGLITGGPFSPATEALADTSYFMYRFHVRVLIPCYKEDLAVIASTVQAALSADLPALTRRTVYMLDDGKDLEKKSFIEGLRMSGEDVVYVSGRIRKKGEVNGKSGNLNNALRNVIYKNYPKNELGEIDWTEISNKECIVVFDADMNCKPDFFLKMLEVMVDDNISLTLSPQAFYNIDVDADIFNAINAQFWEYWLPGAFGWGYIACTGTNFMIRARALCHCGFFPDYTITEDYALGMELKSRGYKATYLNQYIAVGEAPEEARNIFQQRSRWTKGHYQVYFSGINPLMNFDLPFFQRLWYTYAAWAPFCTIITVPSFMVVPFMSIVFGYNPVSITFDFVLASTLYFVALQAIQNYCTSWSHLKLMWYVNVSNTVLWFTYLKAFVNTLALKAGMKIVVFKVTAKTKTADPAPPPVEVSPAPLLPYTPPVLALEAAASTPVTAPTTMVGRLMSNLSARLTPRKQQVSITVDSTPQKNAFTAVNNNESGVPATPGYQEAPPAVPPPPPPLPPSKSLTGWERVCAIARHFKPANITEFGRMMDPLALLFMWCFNIGVFSIGIWQLTLAAKVNTTTGFQLNSPLSGNPYIIISTVWALYNSISPYLFLHYCVTCGRSFRLMVRCLMVFSTSILLGSMAIIWLLIPASFNVQDVVTLANQNFYSNSIATDTNTNFQFVVGTAGTPVESAYLQNINRNLLDTSKPLLDLTGGLLVTDHVKYGMPMAYSITMMAWAYLQFPNGAADSSSSLLNVIREGADYLMRCYITLPDGSSVFVAQVGDGADYAVLAHNGYDPVAQGKVWTSPQQDPFLAGNLTRKVWLMTADHVGADLLADAAGALAATSMVFKNIDATFSARALLTAQKVYQFATLTSNNPSSYCNFVPCTTNVTYNKQVMAKQYVAPPPAAPVCYYLDWVAQTCYISRSESECTTIALRQKEVYTNREACCNAMTNSGLWAGLPSKAQGICAVPANHYYCYIPDTSIRSCLKYTIDNQTGVGCTGQGLSVYPDPQVCCNALATEGIIDSANNLPGTGTCARINLDPGFNQCYVPVLNNATCVVLNGSACAAYGIANSFDSAAGCCNNMITTMQNLGFNKAGGIQLTTAGLCSLYYNPASGPPTRRRGMMTTISKSLGSAMRTISSLVGFKFEAPSVGVADNVMIDHYTEEGGQLVYTSSSAAELRSSILASDGVEIVDADNKVEDDSAWFSLKGGRNLLQSSPALSPASTITIGFGSSPSVESSSSSTNLIAIANSSYWHPPVTLAVEQCADNACSFILVEDIAEVEFFNSTSVYDDLAWGAVWMYKATGNALYLGQSERFLATHYTTEATQAVLISDRSAYIPNWNNLDWYVNVLLASITGKQQYTSPLDLLMTTWEFGDSVNLDTPLPPATAIVNIAEITAITNVTDPSTNITWLIVPQCAPTSAFEDVCDDGIDNNCNGLTDDEDPNCGMFPVLYTPNKLAFSASPSIPNAANVAFLAMMYAEISDSSIQRNLRCWALDQVAYMIGSKIGQPSSVVGYTDIYPIIIQQRASSCPTVLIQNINSTILEMLKQTDMTLFPNASQVNAQTASSSTQNLLQEHDVPTNLPPCSWDNAYYPATPNPQLDLVKGALIAGPQSYYPFVDADTYSNVRTSESTHVTLHGNVGFTGAAMALTSTQTTIRTCEPLHGLYQKYTTSGQL</sequence>
<proteinExistence type="inferred from homology"/>
<dbReference type="PANTHER" id="PTHR43867">
    <property type="entry name" value="CELLULOSE SYNTHASE CATALYTIC SUBUNIT A [UDP-FORMING]"/>
    <property type="match status" value="1"/>
</dbReference>
<dbReference type="PANTHER" id="PTHR43867:SF2">
    <property type="entry name" value="CELLULOSE SYNTHASE CATALYTIC SUBUNIT A [UDP-FORMING]"/>
    <property type="match status" value="1"/>
</dbReference>
<feature type="transmembrane region" description="Helical" evidence="14">
    <location>
        <begin position="233"/>
        <end position="253"/>
    </location>
</feature>
<protein>
    <recommendedName>
        <fullName evidence="4">cellulase</fullName>
        <ecNumber evidence="4">3.2.1.4</ecNumber>
    </recommendedName>
</protein>
<dbReference type="GO" id="GO:0016020">
    <property type="term" value="C:membrane"/>
    <property type="evidence" value="ECO:0007669"/>
    <property type="project" value="UniProtKB-SubCell"/>
</dbReference>
<keyword evidence="10 14" id="KW-0472">Membrane</keyword>
<dbReference type="InterPro" id="IPR001701">
    <property type="entry name" value="Glyco_hydro_9"/>
</dbReference>
<dbReference type="SUPFAM" id="SSF53448">
    <property type="entry name" value="Nucleotide-diphospho-sugar transferases"/>
    <property type="match status" value="1"/>
</dbReference>
<keyword evidence="11" id="KW-0119">Carbohydrate metabolism</keyword>
<feature type="domain" description="Glycoside hydrolase family 9" evidence="15">
    <location>
        <begin position="1606"/>
        <end position="1971"/>
    </location>
</feature>
<feature type="compositionally biased region" description="Polar residues" evidence="13">
    <location>
        <begin position="26"/>
        <end position="39"/>
    </location>
</feature>
<dbReference type="GO" id="GO:0030245">
    <property type="term" value="P:cellulose catabolic process"/>
    <property type="evidence" value="ECO:0007669"/>
    <property type="project" value="UniProtKB-KW"/>
</dbReference>
<dbReference type="GO" id="GO:0016757">
    <property type="term" value="F:glycosyltransferase activity"/>
    <property type="evidence" value="ECO:0007669"/>
    <property type="project" value="UniProtKB-KW"/>
</dbReference>
<evidence type="ECO:0000313" key="17">
    <source>
        <dbReference type="Proteomes" id="UP000232323"/>
    </source>
</evidence>
<keyword evidence="9" id="KW-0136">Cellulose degradation</keyword>
<evidence type="ECO:0000256" key="7">
    <source>
        <dbReference type="ARBA" id="ARBA00022692"/>
    </source>
</evidence>
<feature type="transmembrane region" description="Helical" evidence="14">
    <location>
        <begin position="666"/>
        <end position="684"/>
    </location>
</feature>
<evidence type="ECO:0000256" key="4">
    <source>
        <dbReference type="ARBA" id="ARBA00012601"/>
    </source>
</evidence>
<dbReference type="Pfam" id="PF13641">
    <property type="entry name" value="Glyco_tranf_2_3"/>
    <property type="match status" value="1"/>
</dbReference>
<dbReference type="InterPro" id="IPR008928">
    <property type="entry name" value="6-hairpin_glycosidase_sf"/>
</dbReference>
<feature type="compositionally biased region" description="Low complexity" evidence="13">
    <location>
        <begin position="90"/>
        <end position="99"/>
    </location>
</feature>
<dbReference type="InterPro" id="IPR050321">
    <property type="entry name" value="Glycosyltr_2/OpgH_subfam"/>
</dbReference>
<evidence type="ECO:0000256" key="8">
    <source>
        <dbReference type="ARBA" id="ARBA00022989"/>
    </source>
</evidence>
<feature type="transmembrane region" description="Helical" evidence="14">
    <location>
        <begin position="873"/>
        <end position="895"/>
    </location>
</feature>
<keyword evidence="17" id="KW-1185">Reference proteome</keyword>
<dbReference type="STRING" id="1157962.A0A250X2I5"/>
<dbReference type="GO" id="GO:0008810">
    <property type="term" value="F:cellulase activity"/>
    <property type="evidence" value="ECO:0007669"/>
    <property type="project" value="UniProtKB-EC"/>
</dbReference>
<dbReference type="InterPro" id="IPR029044">
    <property type="entry name" value="Nucleotide-diphossugar_trans"/>
</dbReference>
<dbReference type="OrthoDB" id="2017386at2759"/>
<dbReference type="SUPFAM" id="SSF48208">
    <property type="entry name" value="Six-hairpin glycosidases"/>
    <property type="match status" value="2"/>
</dbReference>
<feature type="transmembrane region" description="Helical" evidence="14">
    <location>
        <begin position="947"/>
        <end position="971"/>
    </location>
</feature>
<evidence type="ECO:0000256" key="12">
    <source>
        <dbReference type="ARBA" id="ARBA00023326"/>
    </source>
</evidence>
<evidence type="ECO:0000259" key="15">
    <source>
        <dbReference type="Pfam" id="PF00759"/>
    </source>
</evidence>